<dbReference type="Proteomes" id="UP001152320">
    <property type="component" value="Chromosome 20"/>
</dbReference>
<protein>
    <submittedName>
        <fullName evidence="4">Fibrinogen-like protein A</fullName>
    </submittedName>
</protein>
<dbReference type="NCBIfam" id="NF040941">
    <property type="entry name" value="GGGWT_bact"/>
    <property type="match status" value="1"/>
</dbReference>
<feature type="signal peptide" evidence="2">
    <location>
        <begin position="1"/>
        <end position="25"/>
    </location>
</feature>
<dbReference type="PROSITE" id="PS00514">
    <property type="entry name" value="FIBRINOGEN_C_1"/>
    <property type="match status" value="1"/>
</dbReference>
<gene>
    <name evidence="4" type="ORF">HOLleu_38134</name>
</gene>
<name>A0A9Q1BF98_HOLLE</name>
<dbReference type="PROSITE" id="PS51406">
    <property type="entry name" value="FIBRINOGEN_C_2"/>
    <property type="match status" value="1"/>
</dbReference>
<dbReference type="InterPro" id="IPR036056">
    <property type="entry name" value="Fibrinogen-like_C"/>
</dbReference>
<proteinExistence type="predicted"/>
<evidence type="ECO:0000256" key="1">
    <source>
        <dbReference type="ARBA" id="ARBA00023157"/>
    </source>
</evidence>
<comment type="caution">
    <text evidence="4">The sequence shown here is derived from an EMBL/GenBank/DDBJ whole genome shotgun (WGS) entry which is preliminary data.</text>
</comment>
<feature type="chain" id="PRO_5040263864" evidence="2">
    <location>
        <begin position="26"/>
        <end position="273"/>
    </location>
</feature>
<keyword evidence="2" id="KW-0732">Signal</keyword>
<dbReference type="InterPro" id="IPR002181">
    <property type="entry name" value="Fibrinogen_a/b/g_C_dom"/>
</dbReference>
<reference evidence="4" key="1">
    <citation type="submission" date="2021-10" db="EMBL/GenBank/DDBJ databases">
        <title>Tropical sea cucumber genome reveals ecological adaptation and Cuvierian tubules defense mechanism.</title>
        <authorList>
            <person name="Chen T."/>
        </authorList>
    </citation>
    <scope>NUCLEOTIDE SEQUENCE</scope>
    <source>
        <strain evidence="4">Nanhai2018</strain>
        <tissue evidence="4">Muscle</tissue>
    </source>
</reference>
<organism evidence="4 5">
    <name type="scientific">Holothuria leucospilota</name>
    <name type="common">Black long sea cucumber</name>
    <name type="synonym">Mertensiothuria leucospilota</name>
    <dbReference type="NCBI Taxonomy" id="206669"/>
    <lineage>
        <taxon>Eukaryota</taxon>
        <taxon>Metazoa</taxon>
        <taxon>Echinodermata</taxon>
        <taxon>Eleutherozoa</taxon>
        <taxon>Echinozoa</taxon>
        <taxon>Holothuroidea</taxon>
        <taxon>Aspidochirotacea</taxon>
        <taxon>Aspidochirotida</taxon>
        <taxon>Holothuriidae</taxon>
        <taxon>Holothuria</taxon>
    </lineage>
</organism>
<evidence type="ECO:0000259" key="3">
    <source>
        <dbReference type="PROSITE" id="PS51406"/>
    </source>
</evidence>
<dbReference type="PANTHER" id="PTHR19143:SF444">
    <property type="entry name" value="PROTEIN SCABROUS"/>
    <property type="match status" value="1"/>
</dbReference>
<evidence type="ECO:0000313" key="5">
    <source>
        <dbReference type="Proteomes" id="UP001152320"/>
    </source>
</evidence>
<dbReference type="CDD" id="cd00087">
    <property type="entry name" value="FReD"/>
    <property type="match status" value="1"/>
</dbReference>
<dbReference type="AlphaFoldDB" id="A0A9Q1BF98"/>
<dbReference type="InterPro" id="IPR050373">
    <property type="entry name" value="Fibrinogen_C-term_domain"/>
</dbReference>
<dbReference type="OrthoDB" id="6145874at2759"/>
<dbReference type="InterPro" id="IPR014716">
    <property type="entry name" value="Fibrinogen_a/b/g_C_1"/>
</dbReference>
<dbReference type="SMART" id="SM00186">
    <property type="entry name" value="FBG"/>
    <property type="match status" value="1"/>
</dbReference>
<dbReference type="PANTHER" id="PTHR19143">
    <property type="entry name" value="FIBRINOGEN/TENASCIN/ANGIOPOEITIN"/>
    <property type="match status" value="1"/>
</dbReference>
<dbReference type="Gene3D" id="3.90.215.10">
    <property type="entry name" value="Gamma Fibrinogen, chain A, domain 1"/>
    <property type="match status" value="1"/>
</dbReference>
<keyword evidence="5" id="KW-1185">Reference proteome</keyword>
<feature type="domain" description="Fibrinogen C-terminal" evidence="3">
    <location>
        <begin position="51"/>
        <end position="273"/>
    </location>
</feature>
<dbReference type="InterPro" id="IPR020837">
    <property type="entry name" value="Fibrinogen_CS"/>
</dbReference>
<dbReference type="Pfam" id="PF00147">
    <property type="entry name" value="Fibrinogen_C"/>
    <property type="match status" value="1"/>
</dbReference>
<dbReference type="GO" id="GO:0005615">
    <property type="term" value="C:extracellular space"/>
    <property type="evidence" value="ECO:0007669"/>
    <property type="project" value="TreeGrafter"/>
</dbReference>
<sequence length="273" mass="32105">MLSQERVFTIHHLLLITLWIRCSLSSLVDNEEVKRGDRTKRSFKGVSFFNQQQPDYPRDCQEVYDRFDGPPDGVFVIKPDGYLDPFEVYCDNTFDSGGWTVFQRRMDGGVKFYRNWNDYKNGFGFLHRDFWLGNEKLSYLTNQKDYELRIDLINTSGSSSYARYDLFRISDEGTLYKLIGLGSYEGNIGSVSGRDYMETHRGQHFTTFDQDNDNTNSRDCGREMHGGWWYDHCYYSNFNGEYEPQDKTGICLWDHVYGIQCGIKFTEMKIRPI</sequence>
<dbReference type="SUPFAM" id="SSF56496">
    <property type="entry name" value="Fibrinogen C-terminal domain-like"/>
    <property type="match status" value="1"/>
</dbReference>
<keyword evidence="1" id="KW-1015">Disulfide bond</keyword>
<dbReference type="EMBL" id="JAIZAY010000020">
    <property type="protein sequence ID" value="KAJ8023059.1"/>
    <property type="molecule type" value="Genomic_DNA"/>
</dbReference>
<evidence type="ECO:0000313" key="4">
    <source>
        <dbReference type="EMBL" id="KAJ8023059.1"/>
    </source>
</evidence>
<evidence type="ECO:0000256" key="2">
    <source>
        <dbReference type="SAM" id="SignalP"/>
    </source>
</evidence>
<accession>A0A9Q1BF98</accession>